<keyword evidence="3" id="KW-1185">Reference proteome</keyword>
<evidence type="ECO:0000256" key="1">
    <source>
        <dbReference type="SAM" id="MobiDB-lite"/>
    </source>
</evidence>
<sequence length="110" mass="12123">MWWRGTPCPKDSSLAALVPLSSAKPADWHHHSKRISQGCRPRDTSTPKVEEEMETGPGNHNTLPAANQHATASANSPSPQFAQTSMPGGVQCSWPSKRHRLCRHYLELSL</sequence>
<comment type="caution">
    <text evidence="2">The sequence shown here is derived from an EMBL/GenBank/DDBJ whole genome shotgun (WGS) entry which is preliminary data.</text>
</comment>
<dbReference type="AlphaFoldDB" id="A0ABD0K2G9"/>
<reference evidence="2 3" key="1">
    <citation type="journal article" date="2023" name="Sci. Data">
        <title>Genome assembly of the Korean intertidal mud-creeper Batillaria attramentaria.</title>
        <authorList>
            <person name="Patra A.K."/>
            <person name="Ho P.T."/>
            <person name="Jun S."/>
            <person name="Lee S.J."/>
            <person name="Kim Y."/>
            <person name="Won Y.J."/>
        </authorList>
    </citation>
    <scope>NUCLEOTIDE SEQUENCE [LARGE SCALE GENOMIC DNA]</scope>
    <source>
        <strain evidence="2">Wonlab-2016</strain>
    </source>
</reference>
<organism evidence="2 3">
    <name type="scientific">Batillaria attramentaria</name>
    <dbReference type="NCBI Taxonomy" id="370345"/>
    <lineage>
        <taxon>Eukaryota</taxon>
        <taxon>Metazoa</taxon>
        <taxon>Spiralia</taxon>
        <taxon>Lophotrochozoa</taxon>
        <taxon>Mollusca</taxon>
        <taxon>Gastropoda</taxon>
        <taxon>Caenogastropoda</taxon>
        <taxon>Sorbeoconcha</taxon>
        <taxon>Cerithioidea</taxon>
        <taxon>Batillariidae</taxon>
        <taxon>Batillaria</taxon>
    </lineage>
</organism>
<dbReference type="EMBL" id="JACVVK020000265">
    <property type="protein sequence ID" value="KAK7481272.1"/>
    <property type="molecule type" value="Genomic_DNA"/>
</dbReference>
<feature type="region of interest" description="Disordered" evidence="1">
    <location>
        <begin position="23"/>
        <end position="94"/>
    </location>
</feature>
<protein>
    <submittedName>
        <fullName evidence="2">Uncharacterized protein</fullName>
    </submittedName>
</protein>
<accession>A0ABD0K2G9</accession>
<evidence type="ECO:0000313" key="2">
    <source>
        <dbReference type="EMBL" id="KAK7481272.1"/>
    </source>
</evidence>
<name>A0ABD0K2G9_9CAEN</name>
<feature type="compositionally biased region" description="Basic and acidic residues" evidence="1">
    <location>
        <begin position="40"/>
        <end position="50"/>
    </location>
</feature>
<dbReference type="Proteomes" id="UP001519460">
    <property type="component" value="Unassembled WGS sequence"/>
</dbReference>
<proteinExistence type="predicted"/>
<gene>
    <name evidence="2" type="ORF">BaRGS_00027532</name>
</gene>
<evidence type="ECO:0000313" key="3">
    <source>
        <dbReference type="Proteomes" id="UP001519460"/>
    </source>
</evidence>
<feature type="compositionally biased region" description="Polar residues" evidence="1">
    <location>
        <begin position="58"/>
        <end position="86"/>
    </location>
</feature>